<dbReference type="CDD" id="cd00202">
    <property type="entry name" value="ZnF_GATA"/>
    <property type="match status" value="1"/>
</dbReference>
<dbReference type="EnsemblPlants" id="Kaladp0515s0238.1.v1.1">
    <property type="protein sequence ID" value="Kaladp0515s0238.1.v1.1"/>
    <property type="gene ID" value="Kaladp0515s0238.v1.1"/>
</dbReference>
<evidence type="ECO:0000256" key="4">
    <source>
        <dbReference type="ARBA" id="ARBA00023015"/>
    </source>
</evidence>
<dbReference type="SUPFAM" id="SSF57716">
    <property type="entry name" value="Glucocorticoid receptor-like (DNA-binding domain)"/>
    <property type="match status" value="1"/>
</dbReference>
<dbReference type="InterPro" id="IPR013088">
    <property type="entry name" value="Znf_NHR/GATA"/>
</dbReference>
<name>A0A7N1A8R0_KALFE</name>
<protein>
    <recommendedName>
        <fullName evidence="9">GATA-type domain-containing protein</fullName>
    </recommendedName>
</protein>
<dbReference type="PANTHER" id="PTHR47255:SF4">
    <property type="entry name" value="GATA ZINC FINGER DOMAIN-CONTAINING PROTEIN 12"/>
    <property type="match status" value="1"/>
</dbReference>
<feature type="region of interest" description="Disordered" evidence="8">
    <location>
        <begin position="167"/>
        <end position="186"/>
    </location>
</feature>
<keyword evidence="11" id="KW-1185">Reference proteome</keyword>
<dbReference type="PROSITE" id="PS00344">
    <property type="entry name" value="GATA_ZN_FINGER_1"/>
    <property type="match status" value="1"/>
</dbReference>
<keyword evidence="4" id="KW-0805">Transcription regulation</keyword>
<keyword evidence="6" id="KW-0804">Transcription</keyword>
<dbReference type="GO" id="GO:0043565">
    <property type="term" value="F:sequence-specific DNA binding"/>
    <property type="evidence" value="ECO:0007669"/>
    <property type="project" value="InterPro"/>
</dbReference>
<keyword evidence="2 7" id="KW-0863">Zinc-finger</keyword>
<evidence type="ECO:0000313" key="11">
    <source>
        <dbReference type="Proteomes" id="UP000594263"/>
    </source>
</evidence>
<evidence type="ECO:0000256" key="6">
    <source>
        <dbReference type="ARBA" id="ARBA00023163"/>
    </source>
</evidence>
<dbReference type="Gramene" id="Kaladp0515s0238.1.v1.1">
    <property type="protein sequence ID" value="Kaladp0515s0238.1.v1.1"/>
    <property type="gene ID" value="Kaladp0515s0238.v1.1"/>
</dbReference>
<dbReference type="GO" id="GO:0008270">
    <property type="term" value="F:zinc ion binding"/>
    <property type="evidence" value="ECO:0007669"/>
    <property type="project" value="UniProtKB-KW"/>
</dbReference>
<dbReference type="AlphaFoldDB" id="A0A7N1A8R0"/>
<feature type="compositionally biased region" description="Polar residues" evidence="8">
    <location>
        <begin position="167"/>
        <end position="180"/>
    </location>
</feature>
<dbReference type="SMART" id="SM00401">
    <property type="entry name" value="ZnF_GATA"/>
    <property type="match status" value="1"/>
</dbReference>
<dbReference type="Pfam" id="PF00320">
    <property type="entry name" value="GATA"/>
    <property type="match status" value="1"/>
</dbReference>
<dbReference type="PROSITE" id="PS50114">
    <property type="entry name" value="GATA_ZN_FINGER_2"/>
    <property type="match status" value="1"/>
</dbReference>
<dbReference type="PANTHER" id="PTHR47255">
    <property type="entry name" value="GATA TRANSCRIPTION FACTOR 22-RELATED"/>
    <property type="match status" value="1"/>
</dbReference>
<reference evidence="10" key="1">
    <citation type="submission" date="2021-01" db="UniProtKB">
        <authorList>
            <consortium name="EnsemblPlants"/>
        </authorList>
    </citation>
    <scope>IDENTIFICATION</scope>
</reference>
<proteinExistence type="predicted"/>
<evidence type="ECO:0000259" key="9">
    <source>
        <dbReference type="PROSITE" id="PS50114"/>
    </source>
</evidence>
<evidence type="ECO:0000256" key="2">
    <source>
        <dbReference type="ARBA" id="ARBA00022771"/>
    </source>
</evidence>
<organism evidence="10 11">
    <name type="scientific">Kalanchoe fedtschenkoi</name>
    <name type="common">Lavender scallops</name>
    <name type="synonym">South American air plant</name>
    <dbReference type="NCBI Taxonomy" id="63787"/>
    <lineage>
        <taxon>Eukaryota</taxon>
        <taxon>Viridiplantae</taxon>
        <taxon>Streptophyta</taxon>
        <taxon>Embryophyta</taxon>
        <taxon>Tracheophyta</taxon>
        <taxon>Spermatophyta</taxon>
        <taxon>Magnoliopsida</taxon>
        <taxon>eudicotyledons</taxon>
        <taxon>Gunneridae</taxon>
        <taxon>Pentapetalae</taxon>
        <taxon>Saxifragales</taxon>
        <taxon>Crassulaceae</taxon>
        <taxon>Kalanchoe</taxon>
    </lineage>
</organism>
<feature type="compositionally biased region" description="Polar residues" evidence="8">
    <location>
        <begin position="269"/>
        <end position="294"/>
    </location>
</feature>
<dbReference type="Proteomes" id="UP000594263">
    <property type="component" value="Unplaced"/>
</dbReference>
<keyword evidence="3" id="KW-0862">Zinc</keyword>
<dbReference type="InterPro" id="IPR000679">
    <property type="entry name" value="Znf_GATA"/>
</dbReference>
<feature type="region of interest" description="Disordered" evidence="8">
    <location>
        <begin position="260"/>
        <end position="306"/>
    </location>
</feature>
<keyword evidence="1" id="KW-0479">Metal-binding</keyword>
<evidence type="ECO:0000256" key="8">
    <source>
        <dbReference type="SAM" id="MobiDB-lite"/>
    </source>
</evidence>
<evidence type="ECO:0000313" key="10">
    <source>
        <dbReference type="EnsemblPlants" id="Kaladp0515s0238.1.v1.1"/>
    </source>
</evidence>
<sequence>MMTPIFLNPPNTQYFDLNNQDHHQEDQLQQVLLASSPFCPTIAASSTSIHLDQGLRISATHIMSDQSHAFNDQLEASKNVFSFGESPPYEAQMTNTDNYGSHNRDLFIFKQQEDQEQNNLRGTGGNMTADSNGSSLRWMSSRMRMMRKMINSNGPKIDPRGGSRIITSSTSPDHSPQVGINSDNNNNNHNMIRVCSDCNTTRTPLWRSGPQGPKSLCNACGIRQRKARKAAMEAAAAAATNSSCEASSSTSTKTTIKLMINKDKKKSRATSNTCVSQHSNKKQTPCKQQASQLADSDHNNSSISSSRKQQLSFEEFAVNLLSKNAAFHHMFPQDEEEGALLLMALSCGLIQS</sequence>
<evidence type="ECO:0000256" key="5">
    <source>
        <dbReference type="ARBA" id="ARBA00023125"/>
    </source>
</evidence>
<evidence type="ECO:0000256" key="1">
    <source>
        <dbReference type="ARBA" id="ARBA00022723"/>
    </source>
</evidence>
<dbReference type="InterPro" id="IPR052138">
    <property type="entry name" value="GATA_ZnFinger_Domain"/>
</dbReference>
<evidence type="ECO:0000256" key="7">
    <source>
        <dbReference type="PROSITE-ProRule" id="PRU00094"/>
    </source>
</evidence>
<evidence type="ECO:0000256" key="3">
    <source>
        <dbReference type="ARBA" id="ARBA00022833"/>
    </source>
</evidence>
<dbReference type="GO" id="GO:0006355">
    <property type="term" value="P:regulation of DNA-templated transcription"/>
    <property type="evidence" value="ECO:0007669"/>
    <property type="project" value="InterPro"/>
</dbReference>
<dbReference type="Gene3D" id="3.30.50.10">
    <property type="entry name" value="Erythroid Transcription Factor GATA-1, subunit A"/>
    <property type="match status" value="1"/>
</dbReference>
<feature type="domain" description="GATA-type" evidence="9">
    <location>
        <begin position="189"/>
        <end position="225"/>
    </location>
</feature>
<keyword evidence="5" id="KW-0238">DNA-binding</keyword>
<accession>A0A7N1A8R0</accession>